<reference evidence="2 3" key="1">
    <citation type="submission" date="2024-04" db="EMBL/GenBank/DDBJ databases">
        <title>Flavobacterium sp. DGU38 16S ribosomal RNA gene Genome sequencing and assembly.</title>
        <authorList>
            <person name="Park S."/>
        </authorList>
    </citation>
    <scope>NUCLEOTIDE SEQUENCE [LARGE SCALE GENOMIC DNA]</scope>
    <source>
        <strain evidence="2 3">DGU38</strain>
    </source>
</reference>
<comment type="caution">
    <text evidence="2">The sequence shown here is derived from an EMBL/GenBank/DDBJ whole genome shotgun (WGS) entry which is preliminary data.</text>
</comment>
<name>A0ABU9IQL2_9FLAO</name>
<dbReference type="Gene3D" id="2.60.40.10">
    <property type="entry name" value="Immunoglobulins"/>
    <property type="match status" value="2"/>
</dbReference>
<accession>A0ABU9IQL2</accession>
<proteinExistence type="predicted"/>
<dbReference type="InterPro" id="IPR036116">
    <property type="entry name" value="FN3_sf"/>
</dbReference>
<evidence type="ECO:0000259" key="1">
    <source>
        <dbReference type="PROSITE" id="PS50853"/>
    </source>
</evidence>
<dbReference type="InterPro" id="IPR013783">
    <property type="entry name" value="Ig-like_fold"/>
</dbReference>
<evidence type="ECO:0000313" key="2">
    <source>
        <dbReference type="EMBL" id="MEL1253972.1"/>
    </source>
</evidence>
<dbReference type="Pfam" id="PF00041">
    <property type="entry name" value="fn3"/>
    <property type="match status" value="1"/>
</dbReference>
<evidence type="ECO:0000313" key="3">
    <source>
        <dbReference type="Proteomes" id="UP001485226"/>
    </source>
</evidence>
<keyword evidence="3" id="KW-1185">Reference proteome</keyword>
<dbReference type="EMBL" id="JBBYHS010000008">
    <property type="protein sequence ID" value="MEL1253972.1"/>
    <property type="molecule type" value="Genomic_DNA"/>
</dbReference>
<dbReference type="PROSITE" id="PS51257">
    <property type="entry name" value="PROKAR_LIPOPROTEIN"/>
    <property type="match status" value="1"/>
</dbReference>
<sequence length="223" mass="25666">MKKFIYSSILVFLLMACSKGDEEENNNGVPVILSPANNEVCVNDYVFFEWEKIQDQSNDYFMYQIEIAADNQFKEIIETVETESNSTEIGLEKNTTYYWRIKSTNSEGLSSNYSKTYKFYTEGETVYNYLPEAPELKAPEMNTALNPTKTTLKWEAADYDGDNLSYDVYFGTANPPTKKISEKNTTTTLEVTLEPGKEYFWRVVVKDNNGSETIGQVWKFKTN</sequence>
<organism evidence="2 3">
    <name type="scientific">Flavobacterium calami</name>
    <dbReference type="NCBI Taxonomy" id="3139144"/>
    <lineage>
        <taxon>Bacteria</taxon>
        <taxon>Pseudomonadati</taxon>
        <taxon>Bacteroidota</taxon>
        <taxon>Flavobacteriia</taxon>
        <taxon>Flavobacteriales</taxon>
        <taxon>Flavobacteriaceae</taxon>
        <taxon>Flavobacterium</taxon>
    </lineage>
</organism>
<dbReference type="SUPFAM" id="SSF49265">
    <property type="entry name" value="Fibronectin type III"/>
    <property type="match status" value="1"/>
</dbReference>
<dbReference type="RefSeq" id="WP_341691887.1">
    <property type="nucleotide sequence ID" value="NZ_JBBYHS010000008.1"/>
</dbReference>
<dbReference type="InterPro" id="IPR003961">
    <property type="entry name" value="FN3_dom"/>
</dbReference>
<gene>
    <name evidence="2" type="ORF">AAEO57_09300</name>
</gene>
<feature type="domain" description="Fibronectin type-III" evidence="1">
    <location>
        <begin position="29"/>
        <end position="124"/>
    </location>
</feature>
<dbReference type="Proteomes" id="UP001485226">
    <property type="component" value="Unassembled WGS sequence"/>
</dbReference>
<dbReference type="PROSITE" id="PS50853">
    <property type="entry name" value="FN3"/>
    <property type="match status" value="1"/>
</dbReference>
<protein>
    <recommendedName>
        <fullName evidence="1">Fibronectin type-III domain-containing protein</fullName>
    </recommendedName>
</protein>